<dbReference type="RefSeq" id="WP_084069722.1">
    <property type="nucleotide sequence ID" value="NZ_FWXY01000012.1"/>
</dbReference>
<dbReference type="InterPro" id="IPR000182">
    <property type="entry name" value="GNAT_dom"/>
</dbReference>
<dbReference type="GO" id="GO:0016747">
    <property type="term" value="F:acyltransferase activity, transferring groups other than amino-acyl groups"/>
    <property type="evidence" value="ECO:0007669"/>
    <property type="project" value="InterPro"/>
</dbReference>
<organism evidence="2 3">
    <name type="scientific">Desulfocicer vacuolatum DSM 3385</name>
    <dbReference type="NCBI Taxonomy" id="1121400"/>
    <lineage>
        <taxon>Bacteria</taxon>
        <taxon>Pseudomonadati</taxon>
        <taxon>Thermodesulfobacteriota</taxon>
        <taxon>Desulfobacteria</taxon>
        <taxon>Desulfobacterales</taxon>
        <taxon>Desulfobacteraceae</taxon>
        <taxon>Desulfocicer</taxon>
    </lineage>
</organism>
<evidence type="ECO:0000313" key="2">
    <source>
        <dbReference type="EMBL" id="SMC85647.1"/>
    </source>
</evidence>
<evidence type="ECO:0000259" key="1">
    <source>
        <dbReference type="PROSITE" id="PS51186"/>
    </source>
</evidence>
<dbReference type="OrthoDB" id="9775804at2"/>
<dbReference type="Proteomes" id="UP000192418">
    <property type="component" value="Unassembled WGS sequence"/>
</dbReference>
<sequence length="135" mass="15188">MEIIITESRDIPRDQLMDLYIKNKWSSAEKPDLLYQGLTNSHTLVSAWVGEKLVGIANAISDGCLVVYYPHMLVHPDFQGKGVGGKMMSVLQEKYADFHQQMLTSDGDAVTFYEKCGFKRAGGTVPMWIYQGNDH</sequence>
<dbReference type="PANTHER" id="PTHR43233:SF1">
    <property type="entry name" value="FAMILY N-ACETYLTRANSFERASE, PUTATIVE (AFU_ORTHOLOGUE AFUA_6G03350)-RELATED"/>
    <property type="match status" value="1"/>
</dbReference>
<evidence type="ECO:0000313" key="3">
    <source>
        <dbReference type="Proteomes" id="UP000192418"/>
    </source>
</evidence>
<dbReference type="PROSITE" id="PS51186">
    <property type="entry name" value="GNAT"/>
    <property type="match status" value="1"/>
</dbReference>
<feature type="domain" description="N-acetyltransferase" evidence="1">
    <location>
        <begin position="6"/>
        <end position="135"/>
    </location>
</feature>
<keyword evidence="3" id="KW-1185">Reference proteome</keyword>
<dbReference type="InterPro" id="IPR053144">
    <property type="entry name" value="Acetyltransferase_Butenolide"/>
</dbReference>
<name>A0A1W2CK81_9BACT</name>
<protein>
    <submittedName>
        <fullName evidence="2">Acetyltransferase (GNAT) domain-containing protein</fullName>
    </submittedName>
</protein>
<dbReference type="PANTHER" id="PTHR43233">
    <property type="entry name" value="FAMILY N-ACETYLTRANSFERASE, PUTATIVE (AFU_ORTHOLOGUE AFUA_6G03350)-RELATED"/>
    <property type="match status" value="1"/>
</dbReference>
<keyword evidence="2" id="KW-0808">Transferase</keyword>
<dbReference type="SUPFAM" id="SSF55729">
    <property type="entry name" value="Acyl-CoA N-acyltransferases (Nat)"/>
    <property type="match status" value="1"/>
</dbReference>
<dbReference type="Pfam" id="PF13673">
    <property type="entry name" value="Acetyltransf_10"/>
    <property type="match status" value="1"/>
</dbReference>
<dbReference type="AlphaFoldDB" id="A0A1W2CK81"/>
<reference evidence="2 3" key="1">
    <citation type="submission" date="2017-04" db="EMBL/GenBank/DDBJ databases">
        <authorList>
            <person name="Afonso C.L."/>
            <person name="Miller P.J."/>
            <person name="Scott M.A."/>
            <person name="Spackman E."/>
            <person name="Goraichik I."/>
            <person name="Dimitrov K.M."/>
            <person name="Suarez D.L."/>
            <person name="Swayne D.E."/>
        </authorList>
    </citation>
    <scope>NUCLEOTIDE SEQUENCE [LARGE SCALE GENOMIC DNA]</scope>
    <source>
        <strain evidence="2 3">DSM 3385</strain>
    </source>
</reference>
<dbReference type="EMBL" id="FWXY01000012">
    <property type="protein sequence ID" value="SMC85647.1"/>
    <property type="molecule type" value="Genomic_DNA"/>
</dbReference>
<gene>
    <name evidence="2" type="ORF">SAMN02746065_112107</name>
</gene>
<dbReference type="Gene3D" id="3.40.630.30">
    <property type="match status" value="1"/>
</dbReference>
<dbReference type="InterPro" id="IPR016181">
    <property type="entry name" value="Acyl_CoA_acyltransferase"/>
</dbReference>
<proteinExistence type="predicted"/>
<accession>A0A1W2CK81</accession>
<dbReference type="STRING" id="1121400.SAMN02746065_112107"/>
<dbReference type="CDD" id="cd04301">
    <property type="entry name" value="NAT_SF"/>
    <property type="match status" value="1"/>
</dbReference>